<dbReference type="STRING" id="29139.ENSVURP00010000347"/>
<dbReference type="OMA" id="CWGKAQT"/>
<proteinExistence type="predicted"/>
<accession>A0A4X2JTB9</accession>
<evidence type="ECO:0000313" key="2">
    <source>
        <dbReference type="Proteomes" id="UP000314987"/>
    </source>
</evidence>
<dbReference type="AlphaFoldDB" id="A0A4X2JTB9"/>
<dbReference type="Proteomes" id="UP000314987">
    <property type="component" value="Unassembled WGS sequence"/>
</dbReference>
<sequence length="147" mass="16754">MTEDHGLCNGDGPIKITKGLKLFIAVIAHHIVLFNGVQCLFLSFQFDDVWVWDNFPCKPPHRIFKGSREKQHLTSLREHPKRQHLVPLDADTLILMALGGYHHVSFIQNEHLDLFGINEFQLGAPIQNCARGTNYDLLADLLTSFYC</sequence>
<dbReference type="GeneTree" id="ENSGT01100000265000"/>
<organism evidence="1 2">
    <name type="scientific">Vombatus ursinus</name>
    <name type="common">Common wombat</name>
    <dbReference type="NCBI Taxonomy" id="29139"/>
    <lineage>
        <taxon>Eukaryota</taxon>
        <taxon>Metazoa</taxon>
        <taxon>Chordata</taxon>
        <taxon>Craniata</taxon>
        <taxon>Vertebrata</taxon>
        <taxon>Euteleostomi</taxon>
        <taxon>Mammalia</taxon>
        <taxon>Metatheria</taxon>
        <taxon>Diprotodontia</taxon>
        <taxon>Vombatidae</taxon>
        <taxon>Vombatus</taxon>
    </lineage>
</organism>
<reference evidence="1" key="2">
    <citation type="submission" date="2025-08" db="UniProtKB">
        <authorList>
            <consortium name="Ensembl"/>
        </authorList>
    </citation>
    <scope>IDENTIFICATION</scope>
</reference>
<protein>
    <submittedName>
        <fullName evidence="1">Uncharacterized protein</fullName>
    </submittedName>
</protein>
<name>A0A4X2JTB9_VOMUR</name>
<dbReference type="Ensembl" id="ENSVURT00010000400.1">
    <property type="protein sequence ID" value="ENSVURP00010000347.1"/>
    <property type="gene ID" value="ENSVURG00010000326.1"/>
</dbReference>
<reference evidence="1" key="3">
    <citation type="submission" date="2025-09" db="UniProtKB">
        <authorList>
            <consortium name="Ensembl"/>
        </authorList>
    </citation>
    <scope>IDENTIFICATION</scope>
</reference>
<evidence type="ECO:0000313" key="1">
    <source>
        <dbReference type="Ensembl" id="ENSVURP00010000347.1"/>
    </source>
</evidence>
<reference evidence="2" key="1">
    <citation type="submission" date="2018-12" db="EMBL/GenBank/DDBJ databases">
        <authorList>
            <person name="Yazar S."/>
        </authorList>
    </citation>
    <scope>NUCLEOTIDE SEQUENCE [LARGE SCALE GENOMIC DNA]</scope>
</reference>
<keyword evidence="2" id="KW-1185">Reference proteome</keyword>